<feature type="transmembrane region" description="Helical" evidence="1">
    <location>
        <begin position="192"/>
        <end position="208"/>
    </location>
</feature>
<keyword evidence="1" id="KW-0472">Membrane</keyword>
<keyword evidence="1" id="KW-0812">Transmembrane</keyword>
<dbReference type="EMBL" id="UINC01179842">
    <property type="protein sequence ID" value="SVD88734.1"/>
    <property type="molecule type" value="Genomic_DNA"/>
</dbReference>
<feature type="non-terminal residue" evidence="2">
    <location>
        <position position="240"/>
    </location>
</feature>
<feature type="transmembrane region" description="Helical" evidence="1">
    <location>
        <begin position="16"/>
        <end position="35"/>
    </location>
</feature>
<gene>
    <name evidence="2" type="ORF">METZ01_LOCUS441588</name>
</gene>
<feature type="transmembrane region" description="Helical" evidence="1">
    <location>
        <begin position="220"/>
        <end position="239"/>
    </location>
</feature>
<keyword evidence="1" id="KW-1133">Transmembrane helix</keyword>
<evidence type="ECO:0008006" key="3">
    <source>
        <dbReference type="Google" id="ProtNLM"/>
    </source>
</evidence>
<evidence type="ECO:0000256" key="1">
    <source>
        <dbReference type="SAM" id="Phobius"/>
    </source>
</evidence>
<organism evidence="2">
    <name type="scientific">marine metagenome</name>
    <dbReference type="NCBI Taxonomy" id="408172"/>
    <lineage>
        <taxon>unclassified sequences</taxon>
        <taxon>metagenomes</taxon>
        <taxon>ecological metagenomes</taxon>
    </lineage>
</organism>
<feature type="transmembrane region" description="Helical" evidence="1">
    <location>
        <begin position="167"/>
        <end position="186"/>
    </location>
</feature>
<protein>
    <recommendedName>
        <fullName evidence="3">Glycosyltransferase RgtA/B/C/D-like domain-containing protein</fullName>
    </recommendedName>
</protein>
<sequence>MTGRGQECSMTQRNNLILGGTLFFAFLLLTPLGIFNNWIPPDIHKGYYSVTTIDGGDDTGYYAFLRSVFFDGDLDFFNELHYAHSEKFMPTGYVFNNWQMGQALLFLPFFIVGHLLALLYQELGYPVLVGGYSAPYYIATAVASVTFLFAGLILVFKTLHSFVDKRFAMLVTLSIWLASPLIYFSFIRQRMAHTTEFFLAAVLIFAWVHFRSSRDPVRHAVLGALLGFLCMTRVVNIAFF</sequence>
<feature type="transmembrane region" description="Helical" evidence="1">
    <location>
        <begin position="136"/>
        <end position="155"/>
    </location>
</feature>
<dbReference type="AlphaFoldDB" id="A0A382YZN7"/>
<proteinExistence type="predicted"/>
<accession>A0A382YZN7</accession>
<feature type="transmembrane region" description="Helical" evidence="1">
    <location>
        <begin position="103"/>
        <end position="121"/>
    </location>
</feature>
<reference evidence="2" key="1">
    <citation type="submission" date="2018-05" db="EMBL/GenBank/DDBJ databases">
        <authorList>
            <person name="Lanie J.A."/>
            <person name="Ng W.-L."/>
            <person name="Kazmierczak K.M."/>
            <person name="Andrzejewski T.M."/>
            <person name="Davidsen T.M."/>
            <person name="Wayne K.J."/>
            <person name="Tettelin H."/>
            <person name="Glass J.I."/>
            <person name="Rusch D."/>
            <person name="Podicherti R."/>
            <person name="Tsui H.-C.T."/>
            <person name="Winkler M.E."/>
        </authorList>
    </citation>
    <scope>NUCLEOTIDE SEQUENCE</scope>
</reference>
<name>A0A382YZN7_9ZZZZ</name>
<evidence type="ECO:0000313" key="2">
    <source>
        <dbReference type="EMBL" id="SVD88734.1"/>
    </source>
</evidence>